<dbReference type="EMBL" id="PYSV01000029">
    <property type="protein sequence ID" value="PTA66494.1"/>
    <property type="molecule type" value="Genomic_DNA"/>
</dbReference>
<keyword evidence="3 5" id="KW-1133">Transmembrane helix</keyword>
<keyword evidence="5" id="KW-0811">Translocation</keyword>
<comment type="function">
    <text evidence="5">Part of the twin-arginine translocation (Tat) system that transports large folded proteins containing a characteristic twin-arginine motif in their signal peptide across membranes.</text>
</comment>
<dbReference type="PANTHER" id="PTHR30371:SF0">
    <property type="entry name" value="SEC-INDEPENDENT PROTEIN TRANSLOCASE PROTEIN TATC, CHLOROPLASTIC-RELATED"/>
    <property type="match status" value="1"/>
</dbReference>
<dbReference type="HAMAP" id="MF_00902">
    <property type="entry name" value="TatC"/>
    <property type="match status" value="1"/>
</dbReference>
<dbReference type="GO" id="GO:0043953">
    <property type="term" value="P:protein transport by the Tat complex"/>
    <property type="evidence" value="ECO:0007669"/>
    <property type="project" value="UniProtKB-UniRule"/>
</dbReference>
<keyword evidence="5" id="KW-1003">Cell membrane</keyword>
<gene>
    <name evidence="5 6" type="primary">tatC</name>
    <name evidence="6" type="ORF">C8263_17625</name>
</gene>
<evidence type="ECO:0000256" key="4">
    <source>
        <dbReference type="ARBA" id="ARBA00023136"/>
    </source>
</evidence>
<comment type="similarity">
    <text evidence="5">Belongs to the TatC family.</text>
</comment>
<feature type="transmembrane region" description="Helical" evidence="5">
    <location>
        <begin position="84"/>
        <end position="105"/>
    </location>
</feature>
<reference evidence="6 7" key="1">
    <citation type="submission" date="2018-03" db="EMBL/GenBank/DDBJ databases">
        <title>Draft genome of Deinococcus sp. OD32.</title>
        <authorList>
            <person name="Wang X.-P."/>
            <person name="Du Z.-J."/>
        </authorList>
    </citation>
    <scope>NUCLEOTIDE SEQUENCE [LARGE SCALE GENOMIC DNA]</scope>
    <source>
        <strain evidence="6 7">OD32</strain>
    </source>
</reference>
<dbReference type="Proteomes" id="UP000240317">
    <property type="component" value="Unassembled WGS sequence"/>
</dbReference>
<dbReference type="GO" id="GO:0033281">
    <property type="term" value="C:TAT protein transport complex"/>
    <property type="evidence" value="ECO:0007669"/>
    <property type="project" value="UniProtKB-UniRule"/>
</dbReference>
<dbReference type="NCBIfam" id="TIGR00945">
    <property type="entry name" value="tatC"/>
    <property type="match status" value="1"/>
</dbReference>
<feature type="transmembrane region" description="Helical" evidence="5">
    <location>
        <begin position="27"/>
        <end position="46"/>
    </location>
</feature>
<keyword evidence="7" id="KW-1185">Reference proteome</keyword>
<evidence type="ECO:0000256" key="1">
    <source>
        <dbReference type="ARBA" id="ARBA00004141"/>
    </source>
</evidence>
<keyword evidence="5" id="KW-0813">Transport</keyword>
<dbReference type="PRINTS" id="PR01840">
    <property type="entry name" value="TATCFAMILY"/>
</dbReference>
<dbReference type="AlphaFoldDB" id="A0A2T3W3X9"/>
<dbReference type="OrthoDB" id="9777044at2"/>
<evidence type="ECO:0000313" key="7">
    <source>
        <dbReference type="Proteomes" id="UP000240317"/>
    </source>
</evidence>
<protein>
    <recommendedName>
        <fullName evidence="5">Sec-independent protein translocase protein TatC</fullName>
    </recommendedName>
</protein>
<dbReference type="GO" id="GO:0065002">
    <property type="term" value="P:intracellular protein transmembrane transport"/>
    <property type="evidence" value="ECO:0007669"/>
    <property type="project" value="TreeGrafter"/>
</dbReference>
<dbReference type="RefSeq" id="WP_107139447.1">
    <property type="nucleotide sequence ID" value="NZ_PYSV01000029.1"/>
</dbReference>
<proteinExistence type="inferred from homology"/>
<accession>A0A2T3W3X9</accession>
<evidence type="ECO:0000256" key="3">
    <source>
        <dbReference type="ARBA" id="ARBA00022989"/>
    </source>
</evidence>
<evidence type="ECO:0000313" key="6">
    <source>
        <dbReference type="EMBL" id="PTA66494.1"/>
    </source>
</evidence>
<comment type="subunit">
    <text evidence="5">Forms a complex with TatA.</text>
</comment>
<dbReference type="Pfam" id="PF00902">
    <property type="entry name" value="TatC"/>
    <property type="match status" value="1"/>
</dbReference>
<dbReference type="GO" id="GO:0009977">
    <property type="term" value="F:proton motive force dependent protein transmembrane transporter activity"/>
    <property type="evidence" value="ECO:0007669"/>
    <property type="project" value="TreeGrafter"/>
</dbReference>
<keyword evidence="5" id="KW-0653">Protein transport</keyword>
<keyword evidence="2 5" id="KW-0812">Transmembrane</keyword>
<feature type="transmembrane region" description="Helical" evidence="5">
    <location>
        <begin position="224"/>
        <end position="243"/>
    </location>
</feature>
<evidence type="ECO:0000256" key="5">
    <source>
        <dbReference type="HAMAP-Rule" id="MF_00902"/>
    </source>
</evidence>
<keyword evidence="4 5" id="KW-0472">Membrane</keyword>
<sequence>MSQGTDPKAGLHSAPLFDHLDELRKRIIFSVVFLLIGLVAAFQYRMALIEAIKVPLEGSEQYRLGKVEVVTQALTDQFVLSLNISFWAGFALALPFILGQVWGFIAPGLYPQERRWALPFVIGAGFSFLAGALFGYYLVLPTMVGFLMDFLAGAVTPLLNLRDYIGTITTFLIAFGLAFELPILSVILTRIGIVNHVMLRQGWRIALIVIMLFAAIITPTPDPTSMLLVAVPLYLLYELGVILSRAFRLPPPEETPALGL</sequence>
<evidence type="ECO:0000256" key="2">
    <source>
        <dbReference type="ARBA" id="ARBA00022692"/>
    </source>
</evidence>
<organism evidence="6 7">
    <name type="scientific">Deinococcus arcticus</name>
    <dbReference type="NCBI Taxonomy" id="2136176"/>
    <lineage>
        <taxon>Bacteria</taxon>
        <taxon>Thermotogati</taxon>
        <taxon>Deinococcota</taxon>
        <taxon>Deinococci</taxon>
        <taxon>Deinococcales</taxon>
        <taxon>Deinococcaceae</taxon>
        <taxon>Deinococcus</taxon>
    </lineage>
</organism>
<name>A0A2T3W3X9_9DEIO</name>
<dbReference type="InterPro" id="IPR002033">
    <property type="entry name" value="TatC"/>
</dbReference>
<comment type="caution">
    <text evidence="6">The sequence shown here is derived from an EMBL/GenBank/DDBJ whole genome shotgun (WGS) entry which is preliminary data.</text>
</comment>
<dbReference type="PANTHER" id="PTHR30371">
    <property type="entry name" value="SEC-INDEPENDENT PROTEIN TRANSLOCASE PROTEIN TATC"/>
    <property type="match status" value="1"/>
</dbReference>
<feature type="transmembrane region" description="Helical" evidence="5">
    <location>
        <begin position="164"/>
        <end position="189"/>
    </location>
</feature>
<feature type="transmembrane region" description="Helical" evidence="5">
    <location>
        <begin position="201"/>
        <end position="218"/>
    </location>
</feature>
<comment type="subcellular location">
    <subcellularLocation>
        <location evidence="5">Cell membrane</location>
        <topology evidence="5">Multi-pass membrane protein</topology>
    </subcellularLocation>
    <subcellularLocation>
        <location evidence="1">Membrane</location>
        <topology evidence="1">Multi-pass membrane protein</topology>
    </subcellularLocation>
</comment>
<feature type="transmembrane region" description="Helical" evidence="5">
    <location>
        <begin position="117"/>
        <end position="139"/>
    </location>
</feature>